<dbReference type="AlphaFoldDB" id="A0A812R9G7"/>
<dbReference type="Gene3D" id="2.60.120.620">
    <property type="entry name" value="q2cbj1_9rhob like domain"/>
    <property type="match status" value="1"/>
</dbReference>
<gene>
    <name evidence="1" type="ORF">SNAT2548_LOCUS23241</name>
</gene>
<dbReference type="OrthoDB" id="411278at2759"/>
<keyword evidence="2" id="KW-1185">Reference proteome</keyword>
<evidence type="ECO:0008006" key="3">
    <source>
        <dbReference type="Google" id="ProtNLM"/>
    </source>
</evidence>
<accession>A0A812R9G7</accession>
<proteinExistence type="predicted"/>
<comment type="caution">
    <text evidence="1">The sequence shown here is derived from an EMBL/GenBank/DDBJ whole genome shotgun (WGS) entry which is preliminary data.</text>
</comment>
<dbReference type="EMBL" id="CAJNDS010002315">
    <property type="protein sequence ID" value="CAE7427471.1"/>
    <property type="molecule type" value="Genomic_DNA"/>
</dbReference>
<organism evidence="1 2">
    <name type="scientific">Symbiodinium natans</name>
    <dbReference type="NCBI Taxonomy" id="878477"/>
    <lineage>
        <taxon>Eukaryota</taxon>
        <taxon>Sar</taxon>
        <taxon>Alveolata</taxon>
        <taxon>Dinophyceae</taxon>
        <taxon>Suessiales</taxon>
        <taxon>Symbiodiniaceae</taxon>
        <taxon>Symbiodinium</taxon>
    </lineage>
</organism>
<sequence>MPDPTHQNQIDRIGLGAWNLSALAVCPLAAGDVVLRDMRLWHGGTPNRRNRSRYLPSAEFLSTWYAGYTVQVPEDHFSPRPALPFEHWRRLSSHAQRRAQFILAAPEPVRATVRQDFVLMLPYVAEERP</sequence>
<protein>
    <recommendedName>
        <fullName evidence="3">Phytanoyl-CoA dioxygenase</fullName>
    </recommendedName>
</protein>
<dbReference type="SUPFAM" id="SSF51197">
    <property type="entry name" value="Clavaminate synthase-like"/>
    <property type="match status" value="1"/>
</dbReference>
<reference evidence="1" key="1">
    <citation type="submission" date="2021-02" db="EMBL/GenBank/DDBJ databases">
        <authorList>
            <person name="Dougan E. K."/>
            <person name="Rhodes N."/>
            <person name="Thang M."/>
            <person name="Chan C."/>
        </authorList>
    </citation>
    <scope>NUCLEOTIDE SEQUENCE</scope>
</reference>
<dbReference type="Proteomes" id="UP000604046">
    <property type="component" value="Unassembled WGS sequence"/>
</dbReference>
<evidence type="ECO:0000313" key="1">
    <source>
        <dbReference type="EMBL" id="CAE7427471.1"/>
    </source>
</evidence>
<evidence type="ECO:0000313" key="2">
    <source>
        <dbReference type="Proteomes" id="UP000604046"/>
    </source>
</evidence>
<name>A0A812R9G7_9DINO</name>